<feature type="transmembrane region" description="Helical" evidence="4">
    <location>
        <begin position="375"/>
        <end position="394"/>
    </location>
</feature>
<dbReference type="InterPro" id="IPR020846">
    <property type="entry name" value="MFS_dom"/>
</dbReference>
<proteinExistence type="inferred from homology"/>
<dbReference type="InterPro" id="IPR050327">
    <property type="entry name" value="Proton-linked_MCT"/>
</dbReference>
<feature type="transmembrane region" description="Helical" evidence="4">
    <location>
        <begin position="180"/>
        <end position="200"/>
    </location>
</feature>
<keyword evidence="4" id="KW-0812">Transmembrane</keyword>
<comment type="subcellular location">
    <subcellularLocation>
        <location evidence="1">Membrane</location>
        <topology evidence="1">Multi-pass membrane protein</topology>
    </subcellularLocation>
</comment>
<protein>
    <recommendedName>
        <fullName evidence="5">Major facilitator superfamily (MFS) profile domain-containing protein</fullName>
    </recommendedName>
</protein>
<sequence>MFAKRAPGSDTGSGGSKTPELPLPEETAIEGFPGQISVHKAGGIIRPVDGAFGWIPTLAVMVNYMFVFGASNSYGVFSTYYLNVKFAGTPAATLSWIGSLITTFMLCSSIVTGALADKKGYRISAYIGTVLCTVAYILASFCKEVWQLMLTQGVLFGIGASFLFAPSVSIPVQWFSRHRGLASGVAVAGSSVGGLWFTAATQAVIDNLGPEWALRILGIITFVVTGAMNALYFRRVPPRPKKNIMELRAAKRLTFWLVALELFAVYMGYWAVTYYVGTEVRLLGGTLRTGSNMLLVLNGASIIGRVIAGVIADRLGSINTLMLSLVITVAIEVPLWMTARGMGQLYALCALYGLFSPTFVSLNPVIMSIYFDDDVLASVAGMANAFSGLGGLVGNLAQGEIFDKYDRRVQFTNTIIFSATFIFFAALIVFALRCHVIRKGHDRRFFQVL</sequence>
<feature type="domain" description="Major facilitator superfamily (MFS) profile" evidence="5">
    <location>
        <begin position="57"/>
        <end position="443"/>
    </location>
</feature>
<feature type="transmembrane region" description="Helical" evidence="4">
    <location>
        <begin position="292"/>
        <end position="311"/>
    </location>
</feature>
<dbReference type="EMBL" id="JANBUL010000029">
    <property type="protein sequence ID" value="KAJ2784328.1"/>
    <property type="molecule type" value="Genomic_DNA"/>
</dbReference>
<dbReference type="Proteomes" id="UP001140217">
    <property type="component" value="Unassembled WGS sequence"/>
</dbReference>
<evidence type="ECO:0000256" key="1">
    <source>
        <dbReference type="ARBA" id="ARBA00004141"/>
    </source>
</evidence>
<dbReference type="GO" id="GO:0022857">
    <property type="term" value="F:transmembrane transporter activity"/>
    <property type="evidence" value="ECO:0007669"/>
    <property type="project" value="InterPro"/>
</dbReference>
<feature type="transmembrane region" description="Helical" evidence="4">
    <location>
        <begin position="318"/>
        <end position="339"/>
    </location>
</feature>
<organism evidence="6 7">
    <name type="scientific">Coemansia javaensis</name>
    <dbReference type="NCBI Taxonomy" id="2761396"/>
    <lineage>
        <taxon>Eukaryota</taxon>
        <taxon>Fungi</taxon>
        <taxon>Fungi incertae sedis</taxon>
        <taxon>Zoopagomycota</taxon>
        <taxon>Kickxellomycotina</taxon>
        <taxon>Kickxellomycetes</taxon>
        <taxon>Kickxellales</taxon>
        <taxon>Kickxellaceae</taxon>
        <taxon>Coemansia</taxon>
    </lineage>
</organism>
<gene>
    <name evidence="6" type="ORF">H4R18_001214</name>
</gene>
<dbReference type="GO" id="GO:0016020">
    <property type="term" value="C:membrane"/>
    <property type="evidence" value="ECO:0007669"/>
    <property type="project" value="UniProtKB-SubCell"/>
</dbReference>
<dbReference type="SUPFAM" id="SSF103473">
    <property type="entry name" value="MFS general substrate transporter"/>
    <property type="match status" value="1"/>
</dbReference>
<evidence type="ECO:0000259" key="5">
    <source>
        <dbReference type="PROSITE" id="PS50850"/>
    </source>
</evidence>
<feature type="transmembrane region" description="Helical" evidence="4">
    <location>
        <begin position="123"/>
        <end position="139"/>
    </location>
</feature>
<dbReference type="Pfam" id="PF07690">
    <property type="entry name" value="MFS_1"/>
    <property type="match status" value="1"/>
</dbReference>
<dbReference type="PANTHER" id="PTHR11360:SF284">
    <property type="entry name" value="EG:103B4.3 PROTEIN-RELATED"/>
    <property type="match status" value="1"/>
</dbReference>
<keyword evidence="7" id="KW-1185">Reference proteome</keyword>
<evidence type="ECO:0000256" key="4">
    <source>
        <dbReference type="SAM" id="Phobius"/>
    </source>
</evidence>
<feature type="transmembrane region" description="Helical" evidence="4">
    <location>
        <begin position="145"/>
        <end position="168"/>
    </location>
</feature>
<dbReference type="OrthoDB" id="6499973at2759"/>
<dbReference type="PANTHER" id="PTHR11360">
    <property type="entry name" value="MONOCARBOXYLATE TRANSPORTER"/>
    <property type="match status" value="1"/>
</dbReference>
<evidence type="ECO:0000313" key="7">
    <source>
        <dbReference type="Proteomes" id="UP001140217"/>
    </source>
</evidence>
<keyword evidence="4" id="KW-1133">Transmembrane helix</keyword>
<evidence type="ECO:0000313" key="6">
    <source>
        <dbReference type="EMBL" id="KAJ2784328.1"/>
    </source>
</evidence>
<feature type="transmembrane region" description="Helical" evidence="4">
    <location>
        <begin position="253"/>
        <end position="272"/>
    </location>
</feature>
<feature type="transmembrane region" description="Helical" evidence="4">
    <location>
        <begin position="212"/>
        <end position="232"/>
    </location>
</feature>
<dbReference type="InterPro" id="IPR011701">
    <property type="entry name" value="MFS"/>
</dbReference>
<feature type="region of interest" description="Disordered" evidence="3">
    <location>
        <begin position="1"/>
        <end position="24"/>
    </location>
</feature>
<accession>A0A9W8HMA9</accession>
<dbReference type="InterPro" id="IPR036259">
    <property type="entry name" value="MFS_trans_sf"/>
</dbReference>
<reference evidence="6" key="1">
    <citation type="submission" date="2022-07" db="EMBL/GenBank/DDBJ databases">
        <title>Phylogenomic reconstructions and comparative analyses of Kickxellomycotina fungi.</title>
        <authorList>
            <person name="Reynolds N.K."/>
            <person name="Stajich J.E."/>
            <person name="Barry K."/>
            <person name="Grigoriev I.V."/>
            <person name="Crous P."/>
            <person name="Smith M.E."/>
        </authorList>
    </citation>
    <scope>NUCLEOTIDE SEQUENCE</scope>
    <source>
        <strain evidence="6">NBRC 105414</strain>
    </source>
</reference>
<name>A0A9W8HMA9_9FUNG</name>
<keyword evidence="4" id="KW-0472">Membrane</keyword>
<feature type="transmembrane region" description="Helical" evidence="4">
    <location>
        <begin position="94"/>
        <end position="116"/>
    </location>
</feature>
<feature type="transmembrane region" description="Helical" evidence="4">
    <location>
        <begin position="51"/>
        <end position="74"/>
    </location>
</feature>
<feature type="transmembrane region" description="Helical" evidence="4">
    <location>
        <begin position="414"/>
        <end position="434"/>
    </location>
</feature>
<evidence type="ECO:0000256" key="2">
    <source>
        <dbReference type="ARBA" id="ARBA00006727"/>
    </source>
</evidence>
<feature type="transmembrane region" description="Helical" evidence="4">
    <location>
        <begin position="345"/>
        <end position="363"/>
    </location>
</feature>
<evidence type="ECO:0000256" key="3">
    <source>
        <dbReference type="SAM" id="MobiDB-lite"/>
    </source>
</evidence>
<dbReference type="Gene3D" id="1.20.1250.20">
    <property type="entry name" value="MFS general substrate transporter like domains"/>
    <property type="match status" value="2"/>
</dbReference>
<dbReference type="PROSITE" id="PS50850">
    <property type="entry name" value="MFS"/>
    <property type="match status" value="1"/>
</dbReference>
<comment type="caution">
    <text evidence="6">The sequence shown here is derived from an EMBL/GenBank/DDBJ whole genome shotgun (WGS) entry which is preliminary data.</text>
</comment>
<dbReference type="AlphaFoldDB" id="A0A9W8HMA9"/>
<comment type="similarity">
    <text evidence="2">Belongs to the major facilitator superfamily. Monocarboxylate porter (TC 2.A.1.13) family.</text>
</comment>